<feature type="region of interest" description="Disordered" evidence="2">
    <location>
        <begin position="203"/>
        <end position="228"/>
    </location>
</feature>
<reference evidence="4" key="1">
    <citation type="journal article" date="2017" name="Gigascience">
        <title>The genome draft of coconut (Cocos nucifera).</title>
        <authorList>
            <person name="Xiao Y."/>
            <person name="Xu P."/>
            <person name="Fan H."/>
            <person name="Baudouin L."/>
            <person name="Xia W."/>
            <person name="Bocs S."/>
            <person name="Xu J."/>
            <person name="Li Q."/>
            <person name="Guo A."/>
            <person name="Zhou L."/>
            <person name="Li J."/>
            <person name="Wu Y."/>
            <person name="Ma Z."/>
            <person name="Armero A."/>
            <person name="Issali A.E."/>
            <person name="Liu N."/>
            <person name="Peng M."/>
            <person name="Yang Y."/>
        </authorList>
    </citation>
    <scope>NUCLEOTIDE SEQUENCE</scope>
    <source>
        <tissue evidence="4">Spear leaf of Hainan Tall coconut</tissue>
    </source>
</reference>
<keyword evidence="5" id="KW-1185">Reference proteome</keyword>
<feature type="compositionally biased region" description="Polar residues" evidence="2">
    <location>
        <begin position="57"/>
        <end position="68"/>
    </location>
</feature>
<comment type="similarity">
    <text evidence="1">Belongs to the remorin family.</text>
</comment>
<dbReference type="Pfam" id="PF03763">
    <property type="entry name" value="Remorin_C"/>
    <property type="match status" value="1"/>
</dbReference>
<feature type="compositionally biased region" description="Basic and acidic residues" evidence="2">
    <location>
        <begin position="70"/>
        <end position="79"/>
    </location>
</feature>
<evidence type="ECO:0000256" key="1">
    <source>
        <dbReference type="ARBA" id="ARBA00005711"/>
    </source>
</evidence>
<name>A0A8K0I7K7_COCNU</name>
<feature type="region of interest" description="Disordered" evidence="2">
    <location>
        <begin position="28"/>
        <end position="173"/>
    </location>
</feature>
<dbReference type="AlphaFoldDB" id="A0A8K0I7K7"/>
<dbReference type="Proteomes" id="UP000797356">
    <property type="component" value="Chromosome 5"/>
</dbReference>
<dbReference type="OrthoDB" id="775261at2759"/>
<comment type="caution">
    <text evidence="4">The sequence shown here is derived from an EMBL/GenBank/DDBJ whole genome shotgun (WGS) entry which is preliminary data.</text>
</comment>
<dbReference type="EMBL" id="CM017876">
    <property type="protein sequence ID" value="KAG1341987.1"/>
    <property type="molecule type" value="Genomic_DNA"/>
</dbReference>
<evidence type="ECO:0000259" key="3">
    <source>
        <dbReference type="Pfam" id="PF03763"/>
    </source>
</evidence>
<dbReference type="PANTHER" id="PTHR31471:SF51">
    <property type="entry name" value="REMORIN FAMILY PROTEIN"/>
    <property type="match status" value="1"/>
</dbReference>
<proteinExistence type="inferred from homology"/>
<gene>
    <name evidence="4" type="ORF">COCNU_05G002160</name>
</gene>
<evidence type="ECO:0000313" key="4">
    <source>
        <dbReference type="EMBL" id="KAG1341987.1"/>
    </source>
</evidence>
<sequence length="277" mass="31205">MSQVDDAQDGEFETAIAAAAYAITLLDEESSLNQKKSVEESRSAFTKTMSKREESMNKPTDTSKTSRWLSGKEEKDGKSPGESSLKKSGSLDLKDSAANHKVAEKETQTTPTIKKTPTSSDRYLNDTGSKRFGHRQDQGGQQEPSMIKSRPSFSGKGNGGWKTANSNTAETKADAWERAKMAKIKMRFEKANATILEWENEKKAKARRRFDRNERESERRRARASQEYHNELSRIEKIVGTAKALEEERKRNDEYKTMEKARKIRLTGKVPGACPCL</sequence>
<dbReference type="InterPro" id="IPR005516">
    <property type="entry name" value="Remorin_C"/>
</dbReference>
<feature type="compositionally biased region" description="Basic and acidic residues" evidence="2">
    <location>
        <begin position="211"/>
        <end position="228"/>
    </location>
</feature>
<evidence type="ECO:0000313" key="5">
    <source>
        <dbReference type="Proteomes" id="UP000797356"/>
    </source>
</evidence>
<accession>A0A8K0I7K7</accession>
<protein>
    <submittedName>
        <fullName evidence="4">Remorin 4.2</fullName>
    </submittedName>
</protein>
<reference evidence="4" key="2">
    <citation type="submission" date="2019-07" db="EMBL/GenBank/DDBJ databases">
        <authorList>
            <person name="Yang Y."/>
            <person name="Bocs S."/>
            <person name="Baudouin L."/>
        </authorList>
    </citation>
    <scope>NUCLEOTIDE SEQUENCE</scope>
    <source>
        <tissue evidence="4">Spear leaf of Hainan Tall coconut</tissue>
    </source>
</reference>
<evidence type="ECO:0000256" key="2">
    <source>
        <dbReference type="SAM" id="MobiDB-lite"/>
    </source>
</evidence>
<feature type="compositionally biased region" description="Basic and acidic residues" evidence="2">
    <location>
        <begin position="92"/>
        <end position="107"/>
    </location>
</feature>
<dbReference type="PANTHER" id="PTHR31471">
    <property type="entry name" value="OS02G0116800 PROTEIN"/>
    <property type="match status" value="1"/>
</dbReference>
<feature type="domain" description="Remorin C-terminal" evidence="3">
    <location>
        <begin position="168"/>
        <end position="272"/>
    </location>
</feature>
<feature type="compositionally biased region" description="Low complexity" evidence="2">
    <location>
        <begin position="80"/>
        <end position="91"/>
    </location>
</feature>
<feature type="compositionally biased region" description="Low complexity" evidence="2">
    <location>
        <begin position="108"/>
        <end position="118"/>
    </location>
</feature>
<organism evidence="4 5">
    <name type="scientific">Cocos nucifera</name>
    <name type="common">Coconut palm</name>
    <dbReference type="NCBI Taxonomy" id="13894"/>
    <lineage>
        <taxon>Eukaryota</taxon>
        <taxon>Viridiplantae</taxon>
        <taxon>Streptophyta</taxon>
        <taxon>Embryophyta</taxon>
        <taxon>Tracheophyta</taxon>
        <taxon>Spermatophyta</taxon>
        <taxon>Magnoliopsida</taxon>
        <taxon>Liliopsida</taxon>
        <taxon>Arecaceae</taxon>
        <taxon>Arecoideae</taxon>
        <taxon>Cocoseae</taxon>
        <taxon>Attaleinae</taxon>
        <taxon>Cocos</taxon>
    </lineage>
</organism>